<sequence length="427" mass="45138">MTSQKHLKAAVRARMARTGERYTTAHRHLTGDRSAAVPGYPAFGGGRQHDSALLAHVLEAAGVTAAHDGQPLGEPMVAGLAGGIGFMYFTFSYSGHLPTMTIVPRIHPRPFVSGALERAGLAHTVSETTSAAKAARALDAALDAGRTPICTVDRAGLPHQAWADVFAGASPHDVAVAGRRGTTLLLDDDRLEPVEMSAEDVAAARAAHRASKHRMVVVEPATAPVDLAPAIRASLAVTVHDLTEDVMPGNFAGNFGLRGLAKWADAVADRRTKTGWTRVFDSGPAFGHALRRLHDCLTFDHSSPGAMRPLYAEFLTRAAAVLGEPGLTEVAERYATAGALWERIAETTVAGHLAAYRPLVERRLELLLGGGTPAALRALSREVEEFTAGLDVPEADRAAELDALAELAARVVLLEREACAALRQVVG</sequence>
<evidence type="ECO:0008006" key="5">
    <source>
        <dbReference type="Google" id="ProtNLM"/>
    </source>
</evidence>
<protein>
    <recommendedName>
        <fullName evidence="5">Butirosin biosynthesis protein H, N-terminal</fullName>
    </recommendedName>
</protein>
<dbReference type="Proteomes" id="UP001499924">
    <property type="component" value="Unassembled WGS sequence"/>
</dbReference>
<dbReference type="EMBL" id="BAAAVV010000006">
    <property type="protein sequence ID" value="GAA3173305.1"/>
    <property type="molecule type" value="Genomic_DNA"/>
</dbReference>
<evidence type="ECO:0000259" key="1">
    <source>
        <dbReference type="Pfam" id="PF14399"/>
    </source>
</evidence>
<gene>
    <name evidence="3" type="ORF">GCM10010531_28570</name>
</gene>
<feature type="domain" description="DUF4872" evidence="2">
    <location>
        <begin position="200"/>
        <end position="349"/>
    </location>
</feature>
<evidence type="ECO:0000313" key="3">
    <source>
        <dbReference type="EMBL" id="GAA3173305.1"/>
    </source>
</evidence>
<proteinExistence type="predicted"/>
<comment type="caution">
    <text evidence="3">The sequence shown here is derived from an EMBL/GenBank/DDBJ whole genome shotgun (WGS) entry which is preliminary data.</text>
</comment>
<dbReference type="RefSeq" id="WP_344689605.1">
    <property type="nucleotide sequence ID" value="NZ_BAAAVV010000006.1"/>
</dbReference>
<evidence type="ECO:0000313" key="4">
    <source>
        <dbReference type="Proteomes" id="UP001499924"/>
    </source>
</evidence>
<feature type="domain" description="Butirosin biosynthesis protein H N-terminal" evidence="1">
    <location>
        <begin position="62"/>
        <end position="188"/>
    </location>
</feature>
<dbReference type="Pfam" id="PF14399">
    <property type="entry name" value="BtrH_N"/>
    <property type="match status" value="1"/>
</dbReference>
<accession>A0ABP6PAI5</accession>
<organism evidence="3 4">
    <name type="scientific">Blastococcus jejuensis</name>
    <dbReference type="NCBI Taxonomy" id="351224"/>
    <lineage>
        <taxon>Bacteria</taxon>
        <taxon>Bacillati</taxon>
        <taxon>Actinomycetota</taxon>
        <taxon>Actinomycetes</taxon>
        <taxon>Geodermatophilales</taxon>
        <taxon>Geodermatophilaceae</taxon>
        <taxon>Blastococcus</taxon>
    </lineage>
</organism>
<dbReference type="InterPro" id="IPR026935">
    <property type="entry name" value="BtrH_N"/>
</dbReference>
<keyword evidence="4" id="KW-1185">Reference proteome</keyword>
<name>A0ABP6PAI5_9ACTN</name>
<reference evidence="4" key="1">
    <citation type="journal article" date="2019" name="Int. J. Syst. Evol. Microbiol.">
        <title>The Global Catalogue of Microorganisms (GCM) 10K type strain sequencing project: providing services to taxonomists for standard genome sequencing and annotation.</title>
        <authorList>
            <consortium name="The Broad Institute Genomics Platform"/>
            <consortium name="The Broad Institute Genome Sequencing Center for Infectious Disease"/>
            <person name="Wu L."/>
            <person name="Ma J."/>
        </authorList>
    </citation>
    <scope>NUCLEOTIDE SEQUENCE [LARGE SCALE GENOMIC DNA]</scope>
    <source>
        <strain evidence="4">JCM 15614</strain>
    </source>
</reference>
<dbReference type="InterPro" id="IPR032369">
    <property type="entry name" value="DUF4872"/>
</dbReference>
<dbReference type="Pfam" id="PF16169">
    <property type="entry name" value="DUF4872"/>
    <property type="match status" value="1"/>
</dbReference>
<evidence type="ECO:0000259" key="2">
    <source>
        <dbReference type="Pfam" id="PF16169"/>
    </source>
</evidence>